<dbReference type="SUPFAM" id="SSF75471">
    <property type="entry name" value="YhbY-like"/>
    <property type="match status" value="1"/>
</dbReference>
<dbReference type="Proteomes" id="UP000002420">
    <property type="component" value="Chromosome"/>
</dbReference>
<evidence type="ECO:0000256" key="1">
    <source>
        <dbReference type="ARBA" id="ARBA00022884"/>
    </source>
</evidence>
<dbReference type="AlphaFoldDB" id="B3E4L2"/>
<organism evidence="4 5">
    <name type="scientific">Trichlorobacter lovleyi (strain ATCC BAA-1151 / DSM 17278 / SZ)</name>
    <name type="common">Geobacter lovleyi</name>
    <dbReference type="NCBI Taxonomy" id="398767"/>
    <lineage>
        <taxon>Bacteria</taxon>
        <taxon>Pseudomonadati</taxon>
        <taxon>Thermodesulfobacteriota</taxon>
        <taxon>Desulfuromonadia</taxon>
        <taxon>Geobacterales</taxon>
        <taxon>Geobacteraceae</taxon>
        <taxon>Trichlorobacter</taxon>
    </lineage>
</organism>
<evidence type="ECO:0000259" key="3">
    <source>
        <dbReference type="PROSITE" id="PS51295"/>
    </source>
</evidence>
<reference evidence="4 5" key="1">
    <citation type="submission" date="2008-05" db="EMBL/GenBank/DDBJ databases">
        <title>Complete sequence of chromosome of Geobacter lovleyi SZ.</title>
        <authorList>
            <consortium name="US DOE Joint Genome Institute"/>
            <person name="Lucas S."/>
            <person name="Copeland A."/>
            <person name="Lapidus A."/>
            <person name="Glavina del Rio T."/>
            <person name="Dalin E."/>
            <person name="Tice H."/>
            <person name="Bruce D."/>
            <person name="Goodwin L."/>
            <person name="Pitluck S."/>
            <person name="Chertkov O."/>
            <person name="Meincke L."/>
            <person name="Brettin T."/>
            <person name="Detter J.C."/>
            <person name="Han C."/>
            <person name="Tapia R."/>
            <person name="Kuske C.R."/>
            <person name="Schmutz J."/>
            <person name="Larimer F."/>
            <person name="Land M."/>
            <person name="Hauser L."/>
            <person name="Kyrpides N."/>
            <person name="Mikhailova N."/>
            <person name="Sung Y."/>
            <person name="Fletcher K.E."/>
            <person name="Ritalahti K.M."/>
            <person name="Loeffler F.E."/>
            <person name="Richardson P."/>
        </authorList>
    </citation>
    <scope>NUCLEOTIDE SEQUENCE [LARGE SCALE GENOMIC DNA]</scope>
    <source>
        <strain evidence="5">ATCC BAA-1151 / DSM 17278 / SZ</strain>
    </source>
</reference>
<dbReference type="PANTHER" id="PTHR40065">
    <property type="entry name" value="RNA-BINDING PROTEIN YHBY"/>
    <property type="match status" value="1"/>
</dbReference>
<dbReference type="InterPro" id="IPR035920">
    <property type="entry name" value="YhbY-like_sf"/>
</dbReference>
<proteinExistence type="predicted"/>
<evidence type="ECO:0000313" key="4">
    <source>
        <dbReference type="EMBL" id="ACD95948.1"/>
    </source>
</evidence>
<keyword evidence="5" id="KW-1185">Reference proteome</keyword>
<accession>B3E4L2</accession>
<evidence type="ECO:0000313" key="5">
    <source>
        <dbReference type="Proteomes" id="UP000002420"/>
    </source>
</evidence>
<dbReference type="GO" id="GO:0003723">
    <property type="term" value="F:RNA binding"/>
    <property type="evidence" value="ECO:0007669"/>
    <property type="project" value="UniProtKB-UniRule"/>
</dbReference>
<dbReference type="InterPro" id="IPR001890">
    <property type="entry name" value="RNA-binding_CRM"/>
</dbReference>
<dbReference type="NCBIfam" id="TIGR00253">
    <property type="entry name" value="RNA_bind_YhbY"/>
    <property type="match status" value="1"/>
</dbReference>
<dbReference type="Pfam" id="PF01985">
    <property type="entry name" value="CRS1_YhbY"/>
    <property type="match status" value="1"/>
</dbReference>
<dbReference type="HOGENOM" id="CLU_095994_1_2_7"/>
<dbReference type="InterPro" id="IPR051925">
    <property type="entry name" value="RNA-binding_domain"/>
</dbReference>
<dbReference type="InterPro" id="IPR017924">
    <property type="entry name" value="RNA-binding_YhbY"/>
</dbReference>
<feature type="domain" description="CRM" evidence="3">
    <location>
        <begin position="10"/>
        <end position="106"/>
    </location>
</feature>
<gene>
    <name evidence="4" type="ordered locus">Glov_2232</name>
</gene>
<dbReference type="PROSITE" id="PS51295">
    <property type="entry name" value="CRM"/>
    <property type="match status" value="1"/>
</dbReference>
<dbReference type="STRING" id="398767.Glov_2232"/>
<dbReference type="SMART" id="SM01103">
    <property type="entry name" value="CRS1_YhbY"/>
    <property type="match status" value="1"/>
</dbReference>
<name>B3E4L2_TRIL1</name>
<keyword evidence="1 2" id="KW-0694">RNA-binding</keyword>
<protein>
    <recommendedName>
        <fullName evidence="3">CRM domain-containing protein</fullName>
    </recommendedName>
</protein>
<dbReference type="eggNOG" id="COG1534">
    <property type="taxonomic scope" value="Bacteria"/>
</dbReference>
<sequence length="109" mass="12055">MFQRERIELIMLTGKQKRHLRGLGHSLKPVILIGKKELDEALIAETEAALACHELIKVKVLENCMLDRHEAAEALSEATGSDVAQVLGKTFLLYRAAVKPVIVLPTGQE</sequence>
<dbReference type="EMBL" id="CP001089">
    <property type="protein sequence ID" value="ACD95948.1"/>
    <property type="molecule type" value="Genomic_DNA"/>
</dbReference>
<dbReference type="Gene3D" id="3.30.110.60">
    <property type="entry name" value="YhbY-like"/>
    <property type="match status" value="1"/>
</dbReference>
<dbReference type="PANTHER" id="PTHR40065:SF3">
    <property type="entry name" value="RNA-BINDING PROTEIN YHBY"/>
    <property type="match status" value="1"/>
</dbReference>
<evidence type="ECO:0000256" key="2">
    <source>
        <dbReference type="PROSITE-ProRule" id="PRU00626"/>
    </source>
</evidence>
<dbReference type="KEGG" id="glo:Glov_2232"/>